<evidence type="ECO:0000313" key="1">
    <source>
        <dbReference type="EMBL" id="KIW59180.1"/>
    </source>
</evidence>
<dbReference type="RefSeq" id="XP_013319764.1">
    <property type="nucleotide sequence ID" value="XM_013464310.1"/>
</dbReference>
<accession>A0A0D2EWP2</accession>
<dbReference type="PANTHER" id="PTHR40788">
    <property type="entry name" value="CLR5 DOMAIN-CONTAINING PROTEIN-RELATED"/>
    <property type="match status" value="1"/>
</dbReference>
<dbReference type="OrthoDB" id="2922289at2759"/>
<proteinExistence type="predicted"/>
<name>A0A0D2EWP2_9EURO</name>
<dbReference type="HOGENOM" id="CLU_101436_0_0_1"/>
<dbReference type="PANTHER" id="PTHR40788:SF2">
    <property type="entry name" value="CLR5 DOMAIN-CONTAINING PROTEIN"/>
    <property type="match status" value="1"/>
</dbReference>
<gene>
    <name evidence="1" type="ORF">PV05_03647</name>
</gene>
<dbReference type="AlphaFoldDB" id="A0A0D2EWP2"/>
<dbReference type="Proteomes" id="UP000054342">
    <property type="component" value="Unassembled WGS sequence"/>
</dbReference>
<evidence type="ECO:0000313" key="2">
    <source>
        <dbReference type="Proteomes" id="UP000054342"/>
    </source>
</evidence>
<keyword evidence="2" id="KW-1185">Reference proteome</keyword>
<protein>
    <submittedName>
        <fullName evidence="1">Uncharacterized protein</fullName>
    </submittedName>
</protein>
<sequence>MKGPLKLHSTLPVSEKFYYPVEKAHNESNVDAMRLAEANLDAFCQNIDSHFLKYGKQTLFQVFDRIAIHPRQLHRTPQWTPIVRRAPPPREPTACTGTWAPELVSEKAGRFHPEPLRMKIKTRGSRGPSELETCDTVKSVQTTDAEADRQQPIFSVKKREWKVFLTMFHDKSGNTQAGEIAWSDFLHAMTKISFQAEKLYGSVWQFTPARVVARCVDKSIHFREPHQSGKIPFRTARRWGRRLSRSYGFSAESFELA</sequence>
<dbReference type="STRING" id="348802.A0A0D2EWP2"/>
<reference evidence="1 2" key="1">
    <citation type="submission" date="2015-01" db="EMBL/GenBank/DDBJ databases">
        <title>The Genome Sequence of Exophiala xenobiotica CBS118157.</title>
        <authorList>
            <consortium name="The Broad Institute Genomics Platform"/>
            <person name="Cuomo C."/>
            <person name="de Hoog S."/>
            <person name="Gorbushina A."/>
            <person name="Stielow B."/>
            <person name="Teixiera M."/>
            <person name="Abouelleil A."/>
            <person name="Chapman S.B."/>
            <person name="Priest M."/>
            <person name="Young S.K."/>
            <person name="Wortman J."/>
            <person name="Nusbaum C."/>
            <person name="Birren B."/>
        </authorList>
    </citation>
    <scope>NUCLEOTIDE SEQUENCE [LARGE SCALE GENOMIC DNA]</scope>
    <source>
        <strain evidence="1 2">CBS 118157</strain>
    </source>
</reference>
<organism evidence="1 2">
    <name type="scientific">Exophiala xenobiotica</name>
    <dbReference type="NCBI Taxonomy" id="348802"/>
    <lineage>
        <taxon>Eukaryota</taxon>
        <taxon>Fungi</taxon>
        <taxon>Dikarya</taxon>
        <taxon>Ascomycota</taxon>
        <taxon>Pezizomycotina</taxon>
        <taxon>Eurotiomycetes</taxon>
        <taxon>Chaetothyriomycetidae</taxon>
        <taxon>Chaetothyriales</taxon>
        <taxon>Herpotrichiellaceae</taxon>
        <taxon>Exophiala</taxon>
    </lineage>
</organism>
<dbReference type="GeneID" id="25325555"/>
<dbReference type="EMBL" id="KN847318">
    <property type="protein sequence ID" value="KIW59180.1"/>
    <property type="molecule type" value="Genomic_DNA"/>
</dbReference>